<organism evidence="1 2">
    <name type="scientific">Catharanthus roseus</name>
    <name type="common">Madagascar periwinkle</name>
    <name type="synonym">Vinca rosea</name>
    <dbReference type="NCBI Taxonomy" id="4058"/>
    <lineage>
        <taxon>Eukaryota</taxon>
        <taxon>Viridiplantae</taxon>
        <taxon>Streptophyta</taxon>
        <taxon>Embryophyta</taxon>
        <taxon>Tracheophyta</taxon>
        <taxon>Spermatophyta</taxon>
        <taxon>Magnoliopsida</taxon>
        <taxon>eudicotyledons</taxon>
        <taxon>Gunneridae</taxon>
        <taxon>Pentapetalae</taxon>
        <taxon>asterids</taxon>
        <taxon>lamiids</taxon>
        <taxon>Gentianales</taxon>
        <taxon>Apocynaceae</taxon>
        <taxon>Rauvolfioideae</taxon>
        <taxon>Vinceae</taxon>
        <taxon>Catharanthinae</taxon>
        <taxon>Catharanthus</taxon>
    </lineage>
</organism>
<proteinExistence type="predicted"/>
<dbReference type="EMBL" id="CM044702">
    <property type="protein sequence ID" value="KAI5675359.1"/>
    <property type="molecule type" value="Genomic_DNA"/>
</dbReference>
<sequence>MKPEDLLQPLPIRAPKCSIGCPVLDRFLAGGIPCNSITEIVAESGCGKTQISLQLLLSAQYPTSAGGLSASSLYLHSEFPFPFRRLHQLSLAHSVLENPLDNIFVCPLKDADDLLDLLPRIDSLLAKPPRALFPIKLIVIDSIAALFRSEFDNNPSDLKRRSSLFFKISSKLKAQAMQFGVAVVVTNQVVDSMDSSEGLRIGNMRWLYSSGRKVCAALGLSWANCVNTRLFLSRTEEKVGDEDGGFPLTRTRRFISVVFSPHLPNSFCEYVVAREGVFGVDRSQGFCQTENDEPEFQRSFIVFGMKLRQVYTFIQQDLHNLCQSIVGDLINYSKNSL</sequence>
<reference evidence="2" key="1">
    <citation type="journal article" date="2023" name="Nat. Plants">
        <title>Single-cell RNA sequencing provides a high-resolution roadmap for understanding the multicellular compartmentation of specialized metabolism.</title>
        <authorList>
            <person name="Sun S."/>
            <person name="Shen X."/>
            <person name="Li Y."/>
            <person name="Li Y."/>
            <person name="Wang S."/>
            <person name="Li R."/>
            <person name="Zhang H."/>
            <person name="Shen G."/>
            <person name="Guo B."/>
            <person name="Wei J."/>
            <person name="Xu J."/>
            <person name="St-Pierre B."/>
            <person name="Chen S."/>
            <person name="Sun C."/>
        </authorList>
    </citation>
    <scope>NUCLEOTIDE SEQUENCE [LARGE SCALE GENOMIC DNA]</scope>
</reference>
<comment type="caution">
    <text evidence="1">The sequence shown here is derived from an EMBL/GenBank/DDBJ whole genome shotgun (WGS) entry which is preliminary data.</text>
</comment>
<gene>
    <name evidence="1" type="ORF">M9H77_06309</name>
</gene>
<accession>A0ACC0BRV6</accession>
<protein>
    <submittedName>
        <fullName evidence="1">Uncharacterized protein</fullName>
    </submittedName>
</protein>
<keyword evidence="2" id="KW-1185">Reference proteome</keyword>
<dbReference type="Proteomes" id="UP001060085">
    <property type="component" value="Linkage Group LG02"/>
</dbReference>
<evidence type="ECO:0000313" key="2">
    <source>
        <dbReference type="Proteomes" id="UP001060085"/>
    </source>
</evidence>
<evidence type="ECO:0000313" key="1">
    <source>
        <dbReference type="EMBL" id="KAI5675359.1"/>
    </source>
</evidence>
<name>A0ACC0BRV6_CATRO</name>